<accession>A0A6N2NM83</accession>
<organism evidence="1">
    <name type="scientific">Salix viminalis</name>
    <name type="common">Common osier</name>
    <name type="synonym">Basket willow</name>
    <dbReference type="NCBI Taxonomy" id="40686"/>
    <lineage>
        <taxon>Eukaryota</taxon>
        <taxon>Viridiplantae</taxon>
        <taxon>Streptophyta</taxon>
        <taxon>Embryophyta</taxon>
        <taxon>Tracheophyta</taxon>
        <taxon>Spermatophyta</taxon>
        <taxon>Magnoliopsida</taxon>
        <taxon>eudicotyledons</taxon>
        <taxon>Gunneridae</taxon>
        <taxon>Pentapetalae</taxon>
        <taxon>rosids</taxon>
        <taxon>fabids</taxon>
        <taxon>Malpighiales</taxon>
        <taxon>Salicaceae</taxon>
        <taxon>Saliceae</taxon>
        <taxon>Salix</taxon>
    </lineage>
</organism>
<sequence length="79" mass="8859">MLCLSSFYIVKTTILVEENIDLVFQAAPAEVCESISHHDEQCQCDGEKCKFWKREDFSGVGGRGNWILCHGNFGVCVCL</sequence>
<dbReference type="EMBL" id="CAADRP010002362">
    <property type="protein sequence ID" value="VFU66556.1"/>
    <property type="molecule type" value="Genomic_DNA"/>
</dbReference>
<protein>
    <submittedName>
        <fullName evidence="1">Uncharacterized protein</fullName>
    </submittedName>
</protein>
<gene>
    <name evidence="1" type="ORF">SVIM_LOCUS517823</name>
</gene>
<dbReference type="AlphaFoldDB" id="A0A6N2NM83"/>
<proteinExistence type="predicted"/>
<name>A0A6N2NM83_SALVM</name>
<evidence type="ECO:0000313" key="1">
    <source>
        <dbReference type="EMBL" id="VFU66556.1"/>
    </source>
</evidence>
<reference evidence="1" key="1">
    <citation type="submission" date="2019-03" db="EMBL/GenBank/DDBJ databases">
        <authorList>
            <person name="Mank J."/>
            <person name="Almeida P."/>
        </authorList>
    </citation>
    <scope>NUCLEOTIDE SEQUENCE</scope>
    <source>
        <strain evidence="1">78183</strain>
    </source>
</reference>